<organism evidence="2 3">
    <name type="scientific">Pedobacter montanisoli</name>
    <dbReference type="NCBI Taxonomy" id="2923277"/>
    <lineage>
        <taxon>Bacteria</taxon>
        <taxon>Pseudomonadati</taxon>
        <taxon>Bacteroidota</taxon>
        <taxon>Sphingobacteriia</taxon>
        <taxon>Sphingobacteriales</taxon>
        <taxon>Sphingobacteriaceae</taxon>
        <taxon>Pedobacter</taxon>
    </lineage>
</organism>
<comment type="caution">
    <text evidence="2">The sequence shown here is derived from an EMBL/GenBank/DDBJ whole genome shotgun (WGS) entry which is preliminary data.</text>
</comment>
<evidence type="ECO:0000313" key="2">
    <source>
        <dbReference type="EMBL" id="MCJ0741904.1"/>
    </source>
</evidence>
<feature type="signal peptide" evidence="1">
    <location>
        <begin position="1"/>
        <end position="28"/>
    </location>
</feature>
<sequence>MVNKRRNWNKYLLGTFIFVVLFSGNSFSQQKAIAVIDTPAKTVFIDNLDAVYVLTPKDELLKYDTKGALKWRYSNNRYGKVKSIDVTDPLRVVIFYADFQQVVVLNNNLSQIATYSFAYNSNLLVSAIAVADNNAFWIFETTSNSLIKLSSDFSENTRSANLYQLFDELVFPKKILVANQHIYLQKPNNDVLIFDVFGAFLRLLSLEGLADFEIHNNKLIYMAEKKLHLYDLNSQKVSTTLLPVGVEIKQVALGNKIIAALTEKGVFLYPAN</sequence>
<dbReference type="InterPro" id="IPR011042">
    <property type="entry name" value="6-blade_b-propeller_TolB-like"/>
</dbReference>
<dbReference type="Proteomes" id="UP001165460">
    <property type="component" value="Unassembled WGS sequence"/>
</dbReference>
<evidence type="ECO:0000313" key="3">
    <source>
        <dbReference type="Proteomes" id="UP001165460"/>
    </source>
</evidence>
<proteinExistence type="predicted"/>
<dbReference type="EMBL" id="JALGBH010000001">
    <property type="protein sequence ID" value="MCJ0741904.1"/>
    <property type="molecule type" value="Genomic_DNA"/>
</dbReference>
<protein>
    <submittedName>
        <fullName evidence="2">Uncharacterized protein</fullName>
    </submittedName>
</protein>
<gene>
    <name evidence="2" type="ORF">MMF97_04200</name>
</gene>
<feature type="chain" id="PRO_5047135257" evidence="1">
    <location>
        <begin position="29"/>
        <end position="272"/>
    </location>
</feature>
<name>A0ABS9ZTI4_9SPHI</name>
<dbReference type="Gene3D" id="2.120.10.30">
    <property type="entry name" value="TolB, C-terminal domain"/>
    <property type="match status" value="1"/>
</dbReference>
<dbReference type="RefSeq" id="WP_243359598.1">
    <property type="nucleotide sequence ID" value="NZ_JALGBH010000001.1"/>
</dbReference>
<reference evidence="2" key="1">
    <citation type="submission" date="2022-03" db="EMBL/GenBank/DDBJ databases">
        <authorList>
            <person name="Woo C.Y."/>
        </authorList>
    </citation>
    <scope>NUCLEOTIDE SEQUENCE</scope>
    <source>
        <strain evidence="2">CYS-01</strain>
    </source>
</reference>
<keyword evidence="3" id="KW-1185">Reference proteome</keyword>
<keyword evidence="1" id="KW-0732">Signal</keyword>
<evidence type="ECO:0000256" key="1">
    <source>
        <dbReference type="SAM" id="SignalP"/>
    </source>
</evidence>
<accession>A0ABS9ZTI4</accession>